<name>A0A0K9PG37_ZOSMR</name>
<gene>
    <name evidence="2" type="ORF">ZOSMA_276G00040</name>
</gene>
<dbReference type="STRING" id="29655.A0A0K9PG37"/>
<dbReference type="PROSITE" id="PS50090">
    <property type="entry name" value="MYB_LIKE"/>
    <property type="match status" value="1"/>
</dbReference>
<dbReference type="Gene3D" id="1.10.10.60">
    <property type="entry name" value="Homeodomain-like"/>
    <property type="match status" value="1"/>
</dbReference>
<protein>
    <recommendedName>
        <fullName evidence="1">Myb-like domain-containing protein</fullName>
    </recommendedName>
</protein>
<evidence type="ECO:0000313" key="3">
    <source>
        <dbReference type="Proteomes" id="UP000036987"/>
    </source>
</evidence>
<dbReference type="InterPro" id="IPR001005">
    <property type="entry name" value="SANT/Myb"/>
</dbReference>
<evidence type="ECO:0000259" key="1">
    <source>
        <dbReference type="PROSITE" id="PS50090"/>
    </source>
</evidence>
<comment type="caution">
    <text evidence="2">The sequence shown here is derived from an EMBL/GenBank/DDBJ whole genome shotgun (WGS) entry which is preliminary data.</text>
</comment>
<dbReference type="OrthoDB" id="1927263at2759"/>
<evidence type="ECO:0000313" key="2">
    <source>
        <dbReference type="EMBL" id="KMZ67165.1"/>
    </source>
</evidence>
<feature type="domain" description="Myb-like" evidence="1">
    <location>
        <begin position="35"/>
        <end position="92"/>
    </location>
</feature>
<sequence length="139" mass="16427">MFRHKWSFSLGKFSTIKISDTLMSRFTRSHIIPDWSLHEMLTLVLEINVVYDKRGSSTISAHQKWNIIGDHLIALNICRNSSQCHRKWDSLISEHYTIKDWESRSRYQTASTSRSNGGDSYWCLESDKRKDLKLRIEFD</sequence>
<proteinExistence type="predicted"/>
<organism evidence="2 3">
    <name type="scientific">Zostera marina</name>
    <name type="common">Eelgrass</name>
    <dbReference type="NCBI Taxonomy" id="29655"/>
    <lineage>
        <taxon>Eukaryota</taxon>
        <taxon>Viridiplantae</taxon>
        <taxon>Streptophyta</taxon>
        <taxon>Embryophyta</taxon>
        <taxon>Tracheophyta</taxon>
        <taxon>Spermatophyta</taxon>
        <taxon>Magnoliopsida</taxon>
        <taxon>Liliopsida</taxon>
        <taxon>Zosteraceae</taxon>
        <taxon>Zostera</taxon>
    </lineage>
</organism>
<dbReference type="EMBL" id="LFYR01000927">
    <property type="protein sequence ID" value="KMZ67165.1"/>
    <property type="molecule type" value="Genomic_DNA"/>
</dbReference>
<dbReference type="PANTHER" id="PTHR33492:SF4">
    <property type="entry name" value="OS02G0174300 PROTEIN"/>
    <property type="match status" value="1"/>
</dbReference>
<dbReference type="Proteomes" id="UP000036987">
    <property type="component" value="Unassembled WGS sequence"/>
</dbReference>
<accession>A0A0K9PG37</accession>
<reference evidence="3" key="1">
    <citation type="journal article" date="2016" name="Nature">
        <title>The genome of the seagrass Zostera marina reveals angiosperm adaptation to the sea.</title>
        <authorList>
            <person name="Olsen J.L."/>
            <person name="Rouze P."/>
            <person name="Verhelst B."/>
            <person name="Lin Y.-C."/>
            <person name="Bayer T."/>
            <person name="Collen J."/>
            <person name="Dattolo E."/>
            <person name="De Paoli E."/>
            <person name="Dittami S."/>
            <person name="Maumus F."/>
            <person name="Michel G."/>
            <person name="Kersting A."/>
            <person name="Lauritano C."/>
            <person name="Lohaus R."/>
            <person name="Toepel M."/>
            <person name="Tonon T."/>
            <person name="Vanneste K."/>
            <person name="Amirebrahimi M."/>
            <person name="Brakel J."/>
            <person name="Bostroem C."/>
            <person name="Chovatia M."/>
            <person name="Grimwood J."/>
            <person name="Jenkins J.W."/>
            <person name="Jueterbock A."/>
            <person name="Mraz A."/>
            <person name="Stam W.T."/>
            <person name="Tice H."/>
            <person name="Bornberg-Bauer E."/>
            <person name="Green P.J."/>
            <person name="Pearson G.A."/>
            <person name="Procaccini G."/>
            <person name="Duarte C.M."/>
            <person name="Schmutz J."/>
            <person name="Reusch T.B.H."/>
            <person name="Van de Peer Y."/>
        </authorList>
    </citation>
    <scope>NUCLEOTIDE SEQUENCE [LARGE SCALE GENOMIC DNA]</scope>
    <source>
        <strain evidence="3">cv. Finnish</strain>
    </source>
</reference>
<keyword evidence="3" id="KW-1185">Reference proteome</keyword>
<dbReference type="PANTHER" id="PTHR33492">
    <property type="entry name" value="OSJNBA0043A12.37 PROTEIN-RELATED"/>
    <property type="match status" value="1"/>
</dbReference>
<dbReference type="AlphaFoldDB" id="A0A0K9PG37"/>